<sequence length="469" mass="50737">MNEIVLAPAVRQLELLRTRQLSVAELAEAHIRQIERLNPELNALVDFDPDRVRSQAKRLDAAREPHGTLHGLPVTIKSSIATAGYRCEIGSRLHEGEIPTQDAEVVARMREAGALILGTTNCPEFLMAYETANLLHGRTRNPWDLDRSPGGSSGGESAAIAAGMSAAGLGSDSGGSVRVPAHFTGISSLKPTPGRIPGRGHLPPCVGPFSILGAIGPMARTMTDVALLFRALGGQDRLDPISPPVALRSPTLDDLRQNTIGFFEDDGLVAVTQETRSAVNDAARALRDAGFRVEPFRPQTLEQLRKLWWKFFVQCGAMFYEPEIRGKRERLSPIFREFLGIAEAAGPLTATELLNAWAELDLLRSRALAEMNEFPVLLCPVASIPAFRHGERAWTIDGQTVAYLDTVRYTQWFNSLAAPAAVVPVGRSQEGLPIGVQIAARPFEDETVLGIAGILDAAFGFSPPPLARA</sequence>
<evidence type="ECO:0000313" key="3">
    <source>
        <dbReference type="EMBL" id="SPE31645.1"/>
    </source>
</evidence>
<dbReference type="GO" id="GO:0012505">
    <property type="term" value="C:endomembrane system"/>
    <property type="evidence" value="ECO:0007669"/>
    <property type="project" value="TreeGrafter"/>
</dbReference>
<evidence type="ECO:0000256" key="1">
    <source>
        <dbReference type="SAM" id="MobiDB-lite"/>
    </source>
</evidence>
<dbReference type="PROSITE" id="PS00571">
    <property type="entry name" value="AMIDASES"/>
    <property type="match status" value="1"/>
</dbReference>
<organism evidence="3 4">
    <name type="scientific">Candidatus Sulfuritelmatomonas gaucii</name>
    <dbReference type="NCBI Taxonomy" id="2043161"/>
    <lineage>
        <taxon>Bacteria</taxon>
        <taxon>Pseudomonadati</taxon>
        <taxon>Acidobacteriota</taxon>
        <taxon>Terriglobia</taxon>
        <taxon>Terriglobales</taxon>
        <taxon>Acidobacteriaceae</taxon>
        <taxon>Candidatus Sulfuritelmatomonas</taxon>
    </lineage>
</organism>
<dbReference type="InterPro" id="IPR020556">
    <property type="entry name" value="Amidase_CS"/>
</dbReference>
<protein>
    <submittedName>
        <fullName evidence="3">Amidase</fullName>
    </submittedName>
</protein>
<dbReference type="InterPro" id="IPR023631">
    <property type="entry name" value="Amidase_dom"/>
</dbReference>
<name>A0A2N9M839_9BACT</name>
<dbReference type="AlphaFoldDB" id="A0A2N9M839"/>
<evidence type="ECO:0000313" key="4">
    <source>
        <dbReference type="Proteomes" id="UP000239735"/>
    </source>
</evidence>
<dbReference type="PANTHER" id="PTHR43372:SF4">
    <property type="entry name" value="FATTY-ACID AMIDE HYDROLASE 2"/>
    <property type="match status" value="1"/>
</dbReference>
<dbReference type="PANTHER" id="PTHR43372">
    <property type="entry name" value="FATTY-ACID AMIDE HYDROLASE"/>
    <property type="match status" value="1"/>
</dbReference>
<reference evidence="4" key="1">
    <citation type="submission" date="2018-02" db="EMBL/GenBank/DDBJ databases">
        <authorList>
            <person name="Hausmann B."/>
        </authorList>
    </citation>
    <scope>NUCLEOTIDE SEQUENCE [LARGE SCALE GENOMIC DNA]</scope>
    <source>
        <strain evidence="4">Peat soil MAG SbA5</strain>
    </source>
</reference>
<feature type="domain" description="Amidase" evidence="2">
    <location>
        <begin position="25"/>
        <end position="449"/>
    </location>
</feature>
<dbReference type="OrthoDB" id="9811471at2"/>
<accession>A0A2N9M839</accession>
<dbReference type="InterPro" id="IPR036928">
    <property type="entry name" value="AS_sf"/>
</dbReference>
<evidence type="ECO:0000259" key="2">
    <source>
        <dbReference type="Pfam" id="PF01425"/>
    </source>
</evidence>
<dbReference type="Gene3D" id="3.90.1300.10">
    <property type="entry name" value="Amidase signature (AS) domain"/>
    <property type="match status" value="1"/>
</dbReference>
<dbReference type="EMBL" id="OKRB01000152">
    <property type="protein sequence ID" value="SPE31645.1"/>
    <property type="molecule type" value="Genomic_DNA"/>
</dbReference>
<dbReference type="Pfam" id="PF01425">
    <property type="entry name" value="Amidase"/>
    <property type="match status" value="1"/>
</dbReference>
<feature type="region of interest" description="Disordered" evidence="1">
    <location>
        <begin position="139"/>
        <end position="158"/>
    </location>
</feature>
<dbReference type="Proteomes" id="UP000239735">
    <property type="component" value="Unassembled WGS sequence"/>
</dbReference>
<proteinExistence type="predicted"/>
<gene>
    <name evidence="3" type="ORF">SBA5_90022</name>
</gene>
<dbReference type="SUPFAM" id="SSF75304">
    <property type="entry name" value="Amidase signature (AS) enzymes"/>
    <property type="match status" value="1"/>
</dbReference>
<dbReference type="InterPro" id="IPR052739">
    <property type="entry name" value="FAAH2"/>
</dbReference>